<dbReference type="InterPro" id="IPR036960">
    <property type="entry name" value="T-box_sf"/>
</dbReference>
<dbReference type="SUPFAM" id="SSF49417">
    <property type="entry name" value="p53-like transcription factors"/>
    <property type="match status" value="1"/>
</dbReference>
<dbReference type="GO" id="GO:0045893">
    <property type="term" value="P:positive regulation of DNA-templated transcription"/>
    <property type="evidence" value="ECO:0007669"/>
    <property type="project" value="InterPro"/>
</dbReference>
<dbReference type="Gene3D" id="2.60.40.820">
    <property type="entry name" value="Transcription factor, T-box"/>
    <property type="match status" value="1"/>
</dbReference>
<evidence type="ECO:0000256" key="2">
    <source>
        <dbReference type="ARBA" id="ARBA00023125"/>
    </source>
</evidence>
<dbReference type="InterPro" id="IPR046360">
    <property type="entry name" value="T-box_DNA-bd"/>
</dbReference>
<dbReference type="GO" id="GO:0001708">
    <property type="term" value="P:cell fate specification"/>
    <property type="evidence" value="ECO:0007669"/>
    <property type="project" value="TreeGrafter"/>
</dbReference>
<evidence type="ECO:0000259" key="6">
    <source>
        <dbReference type="PROSITE" id="PS50252"/>
    </source>
</evidence>
<evidence type="ECO:0000313" key="7">
    <source>
        <dbReference type="EMBL" id="GLD59623.1"/>
    </source>
</evidence>
<dbReference type="GO" id="GO:0005634">
    <property type="term" value="C:nucleus"/>
    <property type="evidence" value="ECO:0007669"/>
    <property type="project" value="UniProtKB-SubCell"/>
</dbReference>
<dbReference type="InterPro" id="IPR001699">
    <property type="entry name" value="TF_T-box"/>
</dbReference>
<dbReference type="GO" id="GO:0000978">
    <property type="term" value="F:RNA polymerase II cis-regulatory region sequence-specific DNA binding"/>
    <property type="evidence" value="ECO:0007669"/>
    <property type="project" value="InterPro"/>
</dbReference>
<comment type="subcellular location">
    <subcellularLocation>
        <location evidence="5">Nucleus</location>
    </subcellularLocation>
</comment>
<keyword evidence="8" id="KW-1185">Reference proteome</keyword>
<keyword evidence="3" id="KW-0804">Transcription</keyword>
<evidence type="ECO:0000313" key="8">
    <source>
        <dbReference type="Proteomes" id="UP001279410"/>
    </source>
</evidence>
<dbReference type="InterPro" id="IPR008967">
    <property type="entry name" value="p53-like_TF_DNA-bd_sf"/>
</dbReference>
<reference evidence="7" key="1">
    <citation type="submission" date="2022-08" db="EMBL/GenBank/DDBJ databases">
        <title>Genome sequencing of akame (Lates japonicus).</title>
        <authorList>
            <person name="Hashiguchi Y."/>
            <person name="Takahashi H."/>
        </authorList>
    </citation>
    <scope>NUCLEOTIDE SEQUENCE</scope>
    <source>
        <strain evidence="7">Kochi</strain>
    </source>
</reference>
<keyword evidence="2 5" id="KW-0238">DNA-binding</keyword>
<feature type="domain" description="T-box" evidence="6">
    <location>
        <begin position="173"/>
        <end position="212"/>
    </location>
</feature>
<dbReference type="AlphaFoldDB" id="A0AAD3MRB1"/>
<sequence length="348" mass="38353">MQRDAPRAPLRLKTQFVRQLYFYHIRRHEQPLEQDQGKNCLRLNFLLPAKLVTPSPSSRSSAPETEEKWQRKRRSPCALSVRLTRILVEALIGAEKRDAGQLEKVCVPGGARTLWRAATCSSVHGAGNRHAPEGGPAWTCRGSDLLTGSCEIGTKSDNHQGWKNANSLCRPSISPDSPASGETWMRQVVSFDKLKLTNNELDDQGHREDFILTLLEGNKSCHYPATATSAPPRGGGDADLGKGSHLINPSLRLYCSFVLISPMGLEALVESYAFWRPSLRTPIETSLAWPSRSPRELMEGWSIITCSPSHSLHPSRLPSQPLTTPAVTPPPPWCSSPQAIPLPEVHGV</sequence>
<keyword evidence="4 5" id="KW-0539">Nucleus</keyword>
<accession>A0AAD3MRB1</accession>
<dbReference type="GO" id="GO:0000785">
    <property type="term" value="C:chromatin"/>
    <property type="evidence" value="ECO:0007669"/>
    <property type="project" value="TreeGrafter"/>
</dbReference>
<organism evidence="7 8">
    <name type="scientific">Lates japonicus</name>
    <name type="common">Japanese lates</name>
    <dbReference type="NCBI Taxonomy" id="270547"/>
    <lineage>
        <taxon>Eukaryota</taxon>
        <taxon>Metazoa</taxon>
        <taxon>Chordata</taxon>
        <taxon>Craniata</taxon>
        <taxon>Vertebrata</taxon>
        <taxon>Euteleostomi</taxon>
        <taxon>Actinopterygii</taxon>
        <taxon>Neopterygii</taxon>
        <taxon>Teleostei</taxon>
        <taxon>Neoteleostei</taxon>
        <taxon>Acanthomorphata</taxon>
        <taxon>Carangaria</taxon>
        <taxon>Carangaria incertae sedis</taxon>
        <taxon>Centropomidae</taxon>
        <taxon>Lates</taxon>
    </lineage>
</organism>
<evidence type="ECO:0000256" key="4">
    <source>
        <dbReference type="ARBA" id="ARBA00023242"/>
    </source>
</evidence>
<comment type="caution">
    <text evidence="7">The sequence shown here is derived from an EMBL/GenBank/DDBJ whole genome shotgun (WGS) entry which is preliminary data.</text>
</comment>
<protein>
    <submittedName>
        <fullName evidence="7">T-box transcription factor TBX18 isoform X1</fullName>
    </submittedName>
</protein>
<dbReference type="Proteomes" id="UP001279410">
    <property type="component" value="Unassembled WGS sequence"/>
</dbReference>
<dbReference type="GO" id="GO:0000981">
    <property type="term" value="F:DNA-binding transcription factor activity, RNA polymerase II-specific"/>
    <property type="evidence" value="ECO:0007669"/>
    <property type="project" value="TreeGrafter"/>
</dbReference>
<gene>
    <name evidence="7" type="ORF">AKAME5_001160900</name>
</gene>
<evidence type="ECO:0000256" key="3">
    <source>
        <dbReference type="ARBA" id="ARBA00023163"/>
    </source>
</evidence>
<dbReference type="PANTHER" id="PTHR11267">
    <property type="entry name" value="T-BOX PROTEIN-RELATED"/>
    <property type="match status" value="1"/>
</dbReference>
<dbReference type="PANTHER" id="PTHR11267:SF207">
    <property type="entry name" value="OVER COMPENSATING MALES, ISOFORM A"/>
    <property type="match status" value="1"/>
</dbReference>
<keyword evidence="1" id="KW-0805">Transcription regulation</keyword>
<evidence type="ECO:0000256" key="1">
    <source>
        <dbReference type="ARBA" id="ARBA00023015"/>
    </source>
</evidence>
<proteinExistence type="predicted"/>
<dbReference type="PROSITE" id="PS50252">
    <property type="entry name" value="TBOX_3"/>
    <property type="match status" value="1"/>
</dbReference>
<name>A0AAD3MRB1_LATJO</name>
<comment type="caution">
    <text evidence="5">Lacks conserved residue(s) required for the propagation of feature annotation.</text>
</comment>
<evidence type="ECO:0000256" key="5">
    <source>
        <dbReference type="PROSITE-ProRule" id="PRU00201"/>
    </source>
</evidence>
<dbReference type="EMBL" id="BRZM01000038">
    <property type="protein sequence ID" value="GLD59623.1"/>
    <property type="molecule type" value="Genomic_DNA"/>
</dbReference>
<dbReference type="Pfam" id="PF00907">
    <property type="entry name" value="T-box"/>
    <property type="match status" value="1"/>
</dbReference>